<gene>
    <name evidence="1" type="ORF">SmaMPs15_000065</name>
</gene>
<organism evidence="1 2">
    <name type="scientific">Stenotrophomonas maltophilia phage vB_SmaM_Ps15</name>
    <dbReference type="NCBI Taxonomy" id="3071007"/>
    <lineage>
        <taxon>Viruses</taxon>
        <taxon>Duplodnaviria</taxon>
        <taxon>Heunggongvirae</taxon>
        <taxon>Uroviricota</taxon>
        <taxon>Caudoviricetes</taxon>
        <taxon>Menderavirus</taxon>
        <taxon>Menderavirus Ps15</taxon>
    </lineage>
</organism>
<sequence length="86" mass="10753">MYPFYETLEYPHQFKEARRNAEKGIEPDMRRTRRQMRRRLKDGFFIHYHIKKPGKFISRNFTSSNRFRYAYAEVRAEAEYYSMAEW</sequence>
<evidence type="ECO:0000313" key="2">
    <source>
        <dbReference type="Proteomes" id="UP000829466"/>
    </source>
</evidence>
<proteinExistence type="predicted"/>
<dbReference type="Proteomes" id="UP000829466">
    <property type="component" value="Segment"/>
</dbReference>
<protein>
    <submittedName>
        <fullName evidence="1">Uncharacterized protein</fullName>
    </submittedName>
</protein>
<evidence type="ECO:0000313" key="1">
    <source>
        <dbReference type="EMBL" id="UMO77216.1"/>
    </source>
</evidence>
<name>A0AAE9FMK0_9CAUD</name>
<dbReference type="EMBL" id="OL702939">
    <property type="protein sequence ID" value="UMO77216.1"/>
    <property type="molecule type" value="Genomic_DNA"/>
</dbReference>
<reference evidence="1 2" key="1">
    <citation type="submission" date="2021-12" db="EMBL/GenBank/DDBJ databases">
        <title>Characterization of bacteriophage vB_SmaM_Ps15 infective to Stenotrophomonas maltophila clinical ocular isolates.</title>
        <authorList>
            <person name="Damnjanovic D."/>
            <person name="Vazquez-Campos X."/>
            <person name="Elliott L."/>
            <person name="Willcox M."/>
            <person name="Bridge W.J."/>
        </authorList>
    </citation>
    <scope>NUCLEOTIDE SEQUENCE [LARGE SCALE GENOMIC DNA]</scope>
</reference>
<keyword evidence="2" id="KW-1185">Reference proteome</keyword>
<accession>A0AAE9FMK0</accession>